<reference evidence="4 5" key="1">
    <citation type="submission" date="2019-04" db="EMBL/GenBank/DDBJ databases">
        <title>Microbes associate with the intestines of laboratory mice.</title>
        <authorList>
            <person name="Navarre W."/>
            <person name="Wong E."/>
            <person name="Huang K."/>
            <person name="Tropini C."/>
            <person name="Ng K."/>
            <person name="Yu B."/>
        </authorList>
    </citation>
    <scope>NUCLEOTIDE SEQUENCE [LARGE SCALE GENOMIC DNA]</scope>
    <source>
        <strain evidence="4 5">NM61_E11</strain>
    </source>
</reference>
<dbReference type="Gene3D" id="1.10.10.60">
    <property type="entry name" value="Homeodomain-like"/>
    <property type="match status" value="1"/>
</dbReference>
<feature type="domain" description="HTH tetR-type" evidence="3">
    <location>
        <begin position="5"/>
        <end position="65"/>
    </location>
</feature>
<name>A0A4S2BEZ9_9LACO</name>
<evidence type="ECO:0000259" key="3">
    <source>
        <dbReference type="PROSITE" id="PS50977"/>
    </source>
</evidence>
<protein>
    <submittedName>
        <fullName evidence="4">TetR/AcrR family transcriptional regulator</fullName>
    </submittedName>
</protein>
<dbReference type="EMBL" id="SRYV01000013">
    <property type="protein sequence ID" value="TGY13149.1"/>
    <property type="molecule type" value="Genomic_DNA"/>
</dbReference>
<dbReference type="PROSITE" id="PS50977">
    <property type="entry name" value="HTH_TETR_2"/>
    <property type="match status" value="1"/>
</dbReference>
<evidence type="ECO:0000313" key="4">
    <source>
        <dbReference type="EMBL" id="TGY13149.1"/>
    </source>
</evidence>
<evidence type="ECO:0000313" key="5">
    <source>
        <dbReference type="Proteomes" id="UP000309117"/>
    </source>
</evidence>
<evidence type="ECO:0000256" key="2">
    <source>
        <dbReference type="PROSITE-ProRule" id="PRU00335"/>
    </source>
</evidence>
<dbReference type="RefSeq" id="WP_135960634.1">
    <property type="nucleotide sequence ID" value="NZ_CAJSYX010000002.1"/>
</dbReference>
<dbReference type="PANTHER" id="PTHR43479">
    <property type="entry name" value="ACREF/ENVCD OPERON REPRESSOR-RELATED"/>
    <property type="match status" value="1"/>
</dbReference>
<proteinExistence type="predicted"/>
<dbReference type="Proteomes" id="UP000309117">
    <property type="component" value="Unassembled WGS sequence"/>
</dbReference>
<organism evidence="4 5">
    <name type="scientific">Lactobacillus intestinalis</name>
    <dbReference type="NCBI Taxonomy" id="151781"/>
    <lineage>
        <taxon>Bacteria</taxon>
        <taxon>Bacillati</taxon>
        <taxon>Bacillota</taxon>
        <taxon>Bacilli</taxon>
        <taxon>Lactobacillales</taxon>
        <taxon>Lactobacillaceae</taxon>
        <taxon>Lactobacillus</taxon>
    </lineage>
</organism>
<dbReference type="PRINTS" id="PR00455">
    <property type="entry name" value="HTHTETR"/>
</dbReference>
<dbReference type="SUPFAM" id="SSF46689">
    <property type="entry name" value="Homeodomain-like"/>
    <property type="match status" value="1"/>
</dbReference>
<dbReference type="InterPro" id="IPR009057">
    <property type="entry name" value="Homeodomain-like_sf"/>
</dbReference>
<feature type="DNA-binding region" description="H-T-H motif" evidence="2">
    <location>
        <begin position="28"/>
        <end position="47"/>
    </location>
</feature>
<dbReference type="Pfam" id="PF00440">
    <property type="entry name" value="TetR_N"/>
    <property type="match status" value="1"/>
</dbReference>
<accession>A0A4S2BEZ9</accession>
<comment type="caution">
    <text evidence="4">The sequence shown here is derived from an EMBL/GenBank/DDBJ whole genome shotgun (WGS) entry which is preliminary data.</text>
</comment>
<dbReference type="InterPro" id="IPR001647">
    <property type="entry name" value="HTH_TetR"/>
</dbReference>
<dbReference type="InterPro" id="IPR050624">
    <property type="entry name" value="HTH-type_Tx_Regulator"/>
</dbReference>
<dbReference type="Gene3D" id="1.10.357.10">
    <property type="entry name" value="Tetracycline Repressor, domain 2"/>
    <property type="match status" value="1"/>
</dbReference>
<evidence type="ECO:0000256" key="1">
    <source>
        <dbReference type="ARBA" id="ARBA00023125"/>
    </source>
</evidence>
<dbReference type="PANTHER" id="PTHR43479:SF11">
    <property type="entry name" value="ACREF_ENVCD OPERON REPRESSOR-RELATED"/>
    <property type="match status" value="1"/>
</dbReference>
<keyword evidence="1 2" id="KW-0238">DNA-binding</keyword>
<gene>
    <name evidence="4" type="ORF">E5351_07775</name>
</gene>
<dbReference type="GO" id="GO:0003677">
    <property type="term" value="F:DNA binding"/>
    <property type="evidence" value="ECO:0007669"/>
    <property type="project" value="UniProtKB-UniRule"/>
</dbReference>
<dbReference type="AlphaFoldDB" id="A0A4S2BEZ9"/>
<sequence length="178" mass="20414">MKYSKSQRKRILNTAISIIEKDGIDKLTIRELVKKTNVGTQSVYKHFPNKDELIKTIASKLTTNYLDEVNKSASLNPKEKLIHSASFFLKKTSEHPHLMDFLFFNPKIENILPENTVNIPTHFIGRINSALNATQVKEDRQELFLRIWAIIHGLAMMIKNGLLEYTPALAQNRLAPMI</sequence>